<dbReference type="CDD" id="cd00817">
    <property type="entry name" value="ValRS_core"/>
    <property type="match status" value="1"/>
</dbReference>
<evidence type="ECO:0000256" key="2">
    <source>
        <dbReference type="ARBA" id="ARBA00011245"/>
    </source>
</evidence>
<keyword evidence="6 12" id="KW-0067">ATP-binding</keyword>
<dbReference type="GO" id="GO:0005524">
    <property type="term" value="F:ATP binding"/>
    <property type="evidence" value="ECO:0007669"/>
    <property type="project" value="UniProtKB-UniRule"/>
</dbReference>
<feature type="domain" description="Aminoacyl-tRNA synthetase class Ia" evidence="13">
    <location>
        <begin position="21"/>
        <end position="567"/>
    </location>
</feature>
<evidence type="ECO:0000256" key="10">
    <source>
        <dbReference type="ARBA" id="ARBA00047552"/>
    </source>
</evidence>
<comment type="function">
    <text evidence="12">Catalyzes the attachment of valine to tRNA(Val). As ValRS can inadvertently accommodate and process structurally similar amino acids such as threonine, to avoid such errors, it has a 'posttransfer' editing activity that hydrolyzes mischarged Thr-tRNA(Val) in a tRNA-dependent manner.</text>
</comment>
<feature type="short sequence motif" description="'HIGH' region" evidence="12">
    <location>
        <begin position="49"/>
        <end position="59"/>
    </location>
</feature>
<evidence type="ECO:0000259" key="14">
    <source>
        <dbReference type="Pfam" id="PF08264"/>
    </source>
</evidence>
<proteinExistence type="inferred from homology"/>
<dbReference type="RefSeq" id="WP_074692567.1">
    <property type="nucleotide sequence ID" value="NZ_FNOJ01000005.1"/>
</dbReference>
<dbReference type="InterPro" id="IPR010978">
    <property type="entry name" value="tRNA-bd_arm"/>
</dbReference>
<comment type="domain">
    <text evidence="12">The C-terminal coiled-coil domain is crucial for aminoacylation activity.</text>
</comment>
<feature type="coiled-coil region" evidence="12">
    <location>
        <begin position="816"/>
        <end position="843"/>
    </location>
</feature>
<organism evidence="16 17">
    <name type="scientific">Alicyclobacillus hesperidum</name>
    <dbReference type="NCBI Taxonomy" id="89784"/>
    <lineage>
        <taxon>Bacteria</taxon>
        <taxon>Bacillati</taxon>
        <taxon>Bacillota</taxon>
        <taxon>Bacilli</taxon>
        <taxon>Bacillales</taxon>
        <taxon>Alicyclobacillaceae</taxon>
        <taxon>Alicyclobacillus</taxon>
    </lineage>
</organism>
<dbReference type="SUPFAM" id="SSF50677">
    <property type="entry name" value="ValRS/IleRS/LeuRS editing domain"/>
    <property type="match status" value="1"/>
</dbReference>
<evidence type="ECO:0000259" key="13">
    <source>
        <dbReference type="Pfam" id="PF00133"/>
    </source>
</evidence>
<evidence type="ECO:0000313" key="16">
    <source>
        <dbReference type="EMBL" id="SDW40325.1"/>
    </source>
</evidence>
<protein>
    <recommendedName>
        <fullName evidence="12">Valine--tRNA ligase</fullName>
        <ecNumber evidence="12">6.1.1.9</ecNumber>
    </recommendedName>
    <alternativeName>
        <fullName evidence="12">Valyl-tRNA synthetase</fullName>
        <shortName evidence="12">ValRS</shortName>
    </alternativeName>
</protein>
<dbReference type="FunFam" id="1.10.287.380:FF:000001">
    <property type="entry name" value="Valine--tRNA ligase"/>
    <property type="match status" value="1"/>
</dbReference>
<feature type="domain" description="Valyl-tRNA synthetase tRNA-binding arm" evidence="15">
    <location>
        <begin position="818"/>
        <end position="881"/>
    </location>
</feature>
<keyword evidence="5 12" id="KW-0547">Nucleotide-binding</keyword>
<dbReference type="HAMAP" id="MF_02004">
    <property type="entry name" value="Val_tRNA_synth_type1"/>
    <property type="match status" value="1"/>
</dbReference>
<dbReference type="STRING" id="89784.SAMN04489725_105123"/>
<dbReference type="GO" id="GO:0005829">
    <property type="term" value="C:cytosol"/>
    <property type="evidence" value="ECO:0007669"/>
    <property type="project" value="TreeGrafter"/>
</dbReference>
<name>A0A1H2T9F3_9BACL</name>
<dbReference type="InterPro" id="IPR013155">
    <property type="entry name" value="M/V/L/I-tRNA-synth_anticd-bd"/>
</dbReference>
<dbReference type="EMBL" id="FNOJ01000005">
    <property type="protein sequence ID" value="SDW40325.1"/>
    <property type="molecule type" value="Genomic_DNA"/>
</dbReference>
<dbReference type="PANTHER" id="PTHR11946">
    <property type="entry name" value="VALYL-TRNA SYNTHETASES"/>
    <property type="match status" value="1"/>
</dbReference>
<keyword evidence="9 12" id="KW-0030">Aminoacyl-tRNA synthetase</keyword>
<dbReference type="GO" id="GO:0006438">
    <property type="term" value="P:valyl-tRNA aminoacylation"/>
    <property type="evidence" value="ECO:0007669"/>
    <property type="project" value="UniProtKB-UniRule"/>
</dbReference>
<keyword evidence="8 12" id="KW-0175">Coiled coil</keyword>
<dbReference type="GO" id="GO:0002161">
    <property type="term" value="F:aminoacyl-tRNA deacylase activity"/>
    <property type="evidence" value="ECO:0007669"/>
    <property type="project" value="InterPro"/>
</dbReference>
<evidence type="ECO:0000313" key="17">
    <source>
        <dbReference type="Proteomes" id="UP000182589"/>
    </source>
</evidence>
<keyword evidence="3 12" id="KW-0963">Cytoplasm</keyword>
<comment type="catalytic activity">
    <reaction evidence="10 12">
        <text>tRNA(Val) + L-valine + ATP = L-valyl-tRNA(Val) + AMP + diphosphate</text>
        <dbReference type="Rhea" id="RHEA:10704"/>
        <dbReference type="Rhea" id="RHEA-COMP:9672"/>
        <dbReference type="Rhea" id="RHEA-COMP:9708"/>
        <dbReference type="ChEBI" id="CHEBI:30616"/>
        <dbReference type="ChEBI" id="CHEBI:33019"/>
        <dbReference type="ChEBI" id="CHEBI:57762"/>
        <dbReference type="ChEBI" id="CHEBI:78442"/>
        <dbReference type="ChEBI" id="CHEBI:78537"/>
        <dbReference type="ChEBI" id="CHEBI:456215"/>
        <dbReference type="EC" id="6.1.1.9"/>
    </reaction>
</comment>
<comment type="subcellular location">
    <subcellularLocation>
        <location evidence="1 12">Cytoplasm</location>
    </subcellularLocation>
</comment>
<dbReference type="Pfam" id="PF10458">
    <property type="entry name" value="Val_tRNA-synt_C"/>
    <property type="match status" value="1"/>
</dbReference>
<dbReference type="FunFam" id="3.40.50.620:FF:000032">
    <property type="entry name" value="Valine--tRNA ligase"/>
    <property type="match status" value="1"/>
</dbReference>
<evidence type="ECO:0000256" key="12">
    <source>
        <dbReference type="HAMAP-Rule" id="MF_02004"/>
    </source>
</evidence>
<dbReference type="InterPro" id="IPR037118">
    <property type="entry name" value="Val-tRNA_synth_C_sf"/>
</dbReference>
<dbReference type="NCBIfam" id="TIGR00422">
    <property type="entry name" value="valS"/>
    <property type="match status" value="1"/>
</dbReference>
<dbReference type="Gene3D" id="3.40.50.620">
    <property type="entry name" value="HUPs"/>
    <property type="match status" value="2"/>
</dbReference>
<dbReference type="InterPro" id="IPR019499">
    <property type="entry name" value="Val-tRNA_synth_tRNA-bd"/>
</dbReference>
<dbReference type="Gene3D" id="1.10.730.10">
    <property type="entry name" value="Isoleucyl-tRNA Synthetase, Domain 1"/>
    <property type="match status" value="1"/>
</dbReference>
<dbReference type="FunFam" id="3.40.50.620:FF:000098">
    <property type="entry name" value="Valine--tRNA ligase"/>
    <property type="match status" value="1"/>
</dbReference>
<comment type="subunit">
    <text evidence="2 12">Monomer.</text>
</comment>
<dbReference type="Proteomes" id="UP000182589">
    <property type="component" value="Unassembled WGS sequence"/>
</dbReference>
<dbReference type="FunFam" id="1.10.730.10:FF:000014">
    <property type="entry name" value="Valine--tRNA ligase"/>
    <property type="match status" value="1"/>
</dbReference>
<keyword evidence="4 12" id="KW-0436">Ligase</keyword>
<keyword evidence="17" id="KW-1185">Reference proteome</keyword>
<accession>A0A1H2T9F3</accession>
<evidence type="ECO:0000256" key="7">
    <source>
        <dbReference type="ARBA" id="ARBA00022917"/>
    </source>
</evidence>
<feature type="short sequence motif" description="'KMSKS' region" evidence="12">
    <location>
        <begin position="529"/>
        <end position="533"/>
    </location>
</feature>
<dbReference type="SUPFAM" id="SSF52374">
    <property type="entry name" value="Nucleotidylyl transferase"/>
    <property type="match status" value="1"/>
</dbReference>
<evidence type="ECO:0000256" key="6">
    <source>
        <dbReference type="ARBA" id="ARBA00022840"/>
    </source>
</evidence>
<dbReference type="InterPro" id="IPR001412">
    <property type="entry name" value="aa-tRNA-synth_I_CS"/>
</dbReference>
<comment type="similarity">
    <text evidence="11 12">Belongs to the class-I aminoacyl-tRNA synthetase family. ValS type 1 subfamily.</text>
</comment>
<dbReference type="SUPFAM" id="SSF47323">
    <property type="entry name" value="Anticodon-binding domain of a subclass of class I aminoacyl-tRNA synthetases"/>
    <property type="match status" value="1"/>
</dbReference>
<dbReference type="InterPro" id="IPR033705">
    <property type="entry name" value="Anticodon_Ia_Val"/>
</dbReference>
<feature type="binding site" evidence="12">
    <location>
        <position position="532"/>
    </location>
    <ligand>
        <name>ATP</name>
        <dbReference type="ChEBI" id="CHEBI:30616"/>
    </ligand>
</feature>
<dbReference type="PROSITE" id="PS00178">
    <property type="entry name" value="AA_TRNA_LIGASE_I"/>
    <property type="match status" value="1"/>
</dbReference>
<dbReference type="InterPro" id="IPR014729">
    <property type="entry name" value="Rossmann-like_a/b/a_fold"/>
</dbReference>
<dbReference type="GO" id="GO:0004832">
    <property type="term" value="F:valine-tRNA ligase activity"/>
    <property type="evidence" value="ECO:0007669"/>
    <property type="project" value="UniProtKB-UniRule"/>
</dbReference>
<dbReference type="Gene3D" id="1.10.287.380">
    <property type="entry name" value="Valyl-tRNA synthetase, C-terminal domain"/>
    <property type="match status" value="1"/>
</dbReference>
<sequence length="884" mass="99721">MSTPSKSLSTVYDPRSVEKRIYAMWENGGYFQPRADIGKGAYSIVMPPPNVTGVLHLGHALDSTLQDIAIRYRRLAGYSTLWVPGTDHAGIATQARVEQSLKQEEGKTRHDLGRENFVERVWTWKQEYGGTITQQIRALGASCDWSRERFTMDPGLSKAVREVFVTLYEEGLIYRGNRIINWCPRCSTALSDIEVEHEEEKGILFHVRYPLVDGSGALTIATTRPETMFADVAVAVHPADERYQAYIGKELRLPLSERTIPVIADEYVDPEFGTGCLKITPAHDPNDFEVGARHGLPMLQCINSDGKLTDLAGAFAGLSREEARLAVANALAEQGFLVEREEHDHAVGHCERCGTVVEPFLSDQWFVKMEALAQPALERARAGELTFVPGRFGRIFEQWLENVRDWCISRQLWWGHRIPAWYCDECGAITVSRDDVTCCSTCQSTRVRQDEDVLDTWFSSALWPFSTMGWPDNTADLERFYPTSTLVTGYDILFFWVARMVFMGVHFTGTMPFQTVVLHGLVRDAKGQKMSKSKGNGVDPMDVIEKYGADALRFTLATNTSPGNDQRFVWEKVEGSRNFINKIWNASRFVLMNLGDDFAPQALRVLELDLADQWILDRLQATIAEVSEHLNVYDFGEAARAMYDFAWDDFCDWYIEFAKIGLYGEDEQRKRSVQNVLYTVLTQLLTLLHPYIPFVTEEIWQALPKTSGALVAAQWPEPSTNWENADAVRKMSLVMDAIRAVRNVRAELQLAPSKSVSMRIECDTDRDKALFEQVRDMIQRFCHADDLVITVGGTAPVQSATQVVTGARIHIPLAGLIDMDAERERLRKEEKRLVSEVERLEKKLANAGFIAKAPADVVAAEREKLADYAAKLVAVRDRITSVAE</sequence>
<evidence type="ECO:0000256" key="4">
    <source>
        <dbReference type="ARBA" id="ARBA00022598"/>
    </source>
</evidence>
<evidence type="ECO:0000256" key="8">
    <source>
        <dbReference type="ARBA" id="ARBA00023054"/>
    </source>
</evidence>
<evidence type="ECO:0000256" key="1">
    <source>
        <dbReference type="ARBA" id="ARBA00004496"/>
    </source>
</evidence>
<dbReference type="InterPro" id="IPR009008">
    <property type="entry name" value="Val/Leu/Ile-tRNA-synth_edit"/>
</dbReference>
<reference evidence="17" key="1">
    <citation type="submission" date="2016-10" db="EMBL/GenBank/DDBJ databases">
        <authorList>
            <person name="Varghese N."/>
        </authorList>
    </citation>
    <scope>NUCLEOTIDE SEQUENCE [LARGE SCALE GENOMIC DNA]</scope>
    <source>
        <strain evidence="17">DSM 12489</strain>
    </source>
</reference>
<evidence type="ECO:0000256" key="5">
    <source>
        <dbReference type="ARBA" id="ARBA00022741"/>
    </source>
</evidence>
<evidence type="ECO:0000256" key="11">
    <source>
        <dbReference type="ARBA" id="ARBA00060830"/>
    </source>
</evidence>
<gene>
    <name evidence="12" type="primary">valS</name>
    <name evidence="16" type="ORF">SAMN04489725_105123</name>
</gene>
<dbReference type="EC" id="6.1.1.9" evidence="12"/>
<dbReference type="PRINTS" id="PR00986">
    <property type="entry name" value="TRNASYNTHVAL"/>
</dbReference>
<dbReference type="InterPro" id="IPR002303">
    <property type="entry name" value="Valyl-tRNA_ligase"/>
</dbReference>
<dbReference type="InterPro" id="IPR002300">
    <property type="entry name" value="aa-tRNA-synth_Ia"/>
</dbReference>
<dbReference type="AlphaFoldDB" id="A0A1H2T9F3"/>
<feature type="domain" description="Methionyl/Valyl/Leucyl/Isoleucyl-tRNA synthetase anticodon-binding" evidence="14">
    <location>
        <begin position="612"/>
        <end position="757"/>
    </location>
</feature>
<keyword evidence="7 12" id="KW-0648">Protein biosynthesis</keyword>
<dbReference type="InterPro" id="IPR009080">
    <property type="entry name" value="tRNAsynth_Ia_anticodon-bd"/>
</dbReference>
<dbReference type="CDD" id="cd07962">
    <property type="entry name" value="Anticodon_Ia_Val"/>
    <property type="match status" value="1"/>
</dbReference>
<dbReference type="Pfam" id="PF08264">
    <property type="entry name" value="Anticodon_1"/>
    <property type="match status" value="1"/>
</dbReference>
<dbReference type="NCBIfam" id="NF004349">
    <property type="entry name" value="PRK05729.1"/>
    <property type="match status" value="1"/>
</dbReference>
<dbReference type="SUPFAM" id="SSF46589">
    <property type="entry name" value="tRNA-binding arm"/>
    <property type="match status" value="1"/>
</dbReference>
<dbReference type="Pfam" id="PF00133">
    <property type="entry name" value="tRNA-synt_1"/>
    <property type="match status" value="1"/>
</dbReference>
<evidence type="ECO:0000256" key="3">
    <source>
        <dbReference type="ARBA" id="ARBA00022490"/>
    </source>
</evidence>
<comment type="domain">
    <text evidence="12">ValRS has two distinct active sites: one for aminoacylation and one for editing. The misactivated threonine is translocated from the active site to the editing site.</text>
</comment>
<evidence type="ECO:0000259" key="15">
    <source>
        <dbReference type="Pfam" id="PF10458"/>
    </source>
</evidence>
<dbReference type="PANTHER" id="PTHR11946:SF93">
    <property type="entry name" value="VALINE--TRNA LIGASE, CHLOROPLASTIC_MITOCHONDRIAL 2"/>
    <property type="match status" value="1"/>
</dbReference>
<evidence type="ECO:0000256" key="9">
    <source>
        <dbReference type="ARBA" id="ARBA00023146"/>
    </source>
</evidence>